<dbReference type="Proteomes" id="UP000528608">
    <property type="component" value="Unassembled WGS sequence"/>
</dbReference>
<dbReference type="EMBL" id="LGUI01000001">
    <property type="protein sequence ID" value="PNE35415.1"/>
    <property type="molecule type" value="Genomic_DNA"/>
</dbReference>
<feature type="signal peptide" evidence="1">
    <location>
        <begin position="1"/>
        <end position="34"/>
    </location>
</feature>
<feature type="chain" id="PRO_5042698267" evidence="1">
    <location>
        <begin position="35"/>
        <end position="114"/>
    </location>
</feature>
<dbReference type="EMBL" id="JACHJF010000002">
    <property type="protein sequence ID" value="MBB5117591.1"/>
    <property type="molecule type" value="Genomic_DNA"/>
</dbReference>
<keyword evidence="1" id="KW-0732">Signal</keyword>
<gene>
    <name evidence="3" type="ORF">AF335_03510</name>
    <name evidence="2" type="ORF">FHS36_000997</name>
</gene>
<dbReference type="Proteomes" id="UP000235945">
    <property type="component" value="Unassembled WGS sequence"/>
</dbReference>
<accession>A0A2N8P319</accession>
<reference evidence="2 5" key="3">
    <citation type="submission" date="2020-08" db="EMBL/GenBank/DDBJ databases">
        <title>Genomic Encyclopedia of Type Strains, Phase III (KMG-III): the genomes of soil and plant-associated and newly described type strains.</title>
        <authorList>
            <person name="Whitman W."/>
        </authorList>
    </citation>
    <scope>NUCLEOTIDE SEQUENCE [LARGE SCALE GENOMIC DNA]</scope>
    <source>
        <strain evidence="2 5">CECT 3259</strain>
    </source>
</reference>
<keyword evidence="4" id="KW-1185">Reference proteome</keyword>
<dbReference type="RefSeq" id="WP_102916734.1">
    <property type="nucleotide sequence ID" value="NZ_JACHJF010000002.1"/>
</dbReference>
<organism evidence="3 4">
    <name type="scientific">Streptomyces eurocidicus</name>
    <name type="common">Streptoverticillium eurocidicus</name>
    <dbReference type="NCBI Taxonomy" id="66423"/>
    <lineage>
        <taxon>Bacteria</taxon>
        <taxon>Bacillati</taxon>
        <taxon>Actinomycetota</taxon>
        <taxon>Actinomycetes</taxon>
        <taxon>Kitasatosporales</taxon>
        <taxon>Streptomycetaceae</taxon>
        <taxon>Streptomyces</taxon>
    </lineage>
</organism>
<dbReference type="OrthoDB" id="4250821at2"/>
<reference evidence="4" key="2">
    <citation type="submission" date="2015-07" db="EMBL/GenBank/DDBJ databases">
        <authorList>
            <person name="Graham D.E."/>
            <person name="Giannone R.J."/>
            <person name="Gulvik C.A."/>
            <person name="Hettich R.L."/>
            <person name="Klingeman D.M."/>
            <person name="Mahan K.M."/>
            <person name="Parry R.J."/>
            <person name="Spain J.C."/>
        </authorList>
    </citation>
    <scope>NUCLEOTIDE SEQUENCE [LARGE SCALE GENOMIC DNA]</scope>
    <source>
        <strain evidence="4">ATCC 27428</strain>
    </source>
</reference>
<reference evidence="3" key="1">
    <citation type="submission" date="2015-07" db="EMBL/GenBank/DDBJ databases">
        <authorList>
            <person name="Noorani M."/>
        </authorList>
    </citation>
    <scope>NUCLEOTIDE SEQUENCE [LARGE SCALE GENOMIC DNA]</scope>
    <source>
        <strain evidence="3">ATCC 27428</strain>
    </source>
</reference>
<evidence type="ECO:0000313" key="2">
    <source>
        <dbReference type="EMBL" id="MBB5117591.1"/>
    </source>
</evidence>
<evidence type="ECO:0000313" key="5">
    <source>
        <dbReference type="Proteomes" id="UP000528608"/>
    </source>
</evidence>
<sequence length="114" mass="11920">MHVSRSAVRRAARLVLSFGAALALVTGFSAEAQAANGKLSFKDADGIVHERANPTDGVCYSFTKPAVSVDNFTDTDGRLFTGSLCEEGTFLIDIFKGTSLVFGGTKPMSAKLGG</sequence>
<evidence type="ECO:0000313" key="4">
    <source>
        <dbReference type="Proteomes" id="UP000235945"/>
    </source>
</evidence>
<protein>
    <submittedName>
        <fullName evidence="3">Uncharacterized protein</fullName>
    </submittedName>
</protein>
<evidence type="ECO:0000256" key="1">
    <source>
        <dbReference type="SAM" id="SignalP"/>
    </source>
</evidence>
<proteinExistence type="predicted"/>
<dbReference type="AlphaFoldDB" id="A0A2N8P319"/>
<evidence type="ECO:0000313" key="3">
    <source>
        <dbReference type="EMBL" id="PNE35415.1"/>
    </source>
</evidence>
<name>A0A2N8P319_STREU</name>
<comment type="caution">
    <text evidence="3">The sequence shown here is derived from an EMBL/GenBank/DDBJ whole genome shotgun (WGS) entry which is preliminary data.</text>
</comment>